<accession>A0A063KU75</accession>
<dbReference type="EMBL" id="JJNZ01000001">
    <property type="protein sequence ID" value="KDC53628.1"/>
    <property type="molecule type" value="Genomic_DNA"/>
</dbReference>
<dbReference type="PANTHER" id="PTHR15020:SF50">
    <property type="entry name" value="UPF0659 PROTEIN YMR090W"/>
    <property type="match status" value="1"/>
</dbReference>
<reference evidence="6 7" key="2">
    <citation type="submission" date="2019-01" db="EMBL/GenBank/DDBJ databases">
        <title>Genome sequences of marine Pseudoalteromonas species.</title>
        <authorList>
            <person name="Boraston A.B."/>
            <person name="Hehemann J.-H."/>
            <person name="Vickers C.J."/>
            <person name="Salama-Alber O."/>
            <person name="Abe K."/>
            <person name="Hettle A.J."/>
        </authorList>
    </citation>
    <scope>NUCLEOTIDE SEQUENCE [LARGE SCALE GENOMIC DNA]</scope>
    <source>
        <strain evidence="2 7">PS42</strain>
        <strain evidence="3 6">PS47</strain>
    </source>
</reference>
<evidence type="ECO:0000313" key="4">
    <source>
        <dbReference type="EMBL" id="KDC53628.1"/>
    </source>
</evidence>
<evidence type="ECO:0000259" key="1">
    <source>
        <dbReference type="Pfam" id="PF13460"/>
    </source>
</evidence>
<evidence type="ECO:0000313" key="6">
    <source>
        <dbReference type="Proteomes" id="UP000322915"/>
    </source>
</evidence>
<feature type="domain" description="NAD(P)-binding" evidence="1">
    <location>
        <begin position="8"/>
        <end position="189"/>
    </location>
</feature>
<dbReference type="Proteomes" id="UP000322915">
    <property type="component" value="Unassembled WGS sequence"/>
</dbReference>
<dbReference type="EMBL" id="SEUK01000056">
    <property type="protein sequence ID" value="KAA1156465.1"/>
    <property type="molecule type" value="Genomic_DNA"/>
</dbReference>
<dbReference type="AlphaFoldDB" id="A0A063KU75"/>
<evidence type="ECO:0000313" key="2">
    <source>
        <dbReference type="EMBL" id="KAA1156465.1"/>
    </source>
</evidence>
<protein>
    <submittedName>
        <fullName evidence="2 4">Oxidoreductase</fullName>
    </submittedName>
</protein>
<evidence type="ECO:0000313" key="7">
    <source>
        <dbReference type="Proteomes" id="UP000324162"/>
    </source>
</evidence>
<dbReference type="EMBL" id="SEUJ01000068">
    <property type="protein sequence ID" value="KAA1156625.1"/>
    <property type="molecule type" value="Genomic_DNA"/>
</dbReference>
<dbReference type="Gene3D" id="3.40.50.720">
    <property type="entry name" value="NAD(P)-binding Rossmann-like Domain"/>
    <property type="match status" value="1"/>
</dbReference>
<dbReference type="Proteomes" id="UP000027154">
    <property type="component" value="Unassembled WGS sequence"/>
</dbReference>
<evidence type="ECO:0000313" key="5">
    <source>
        <dbReference type="Proteomes" id="UP000027154"/>
    </source>
</evidence>
<evidence type="ECO:0000313" key="3">
    <source>
        <dbReference type="EMBL" id="KAA1156625.1"/>
    </source>
</evidence>
<keyword evidence="6" id="KW-1185">Reference proteome</keyword>
<dbReference type="Proteomes" id="UP000324162">
    <property type="component" value="Unassembled WGS sequence"/>
</dbReference>
<dbReference type="InterPro" id="IPR016040">
    <property type="entry name" value="NAD(P)-bd_dom"/>
</dbReference>
<dbReference type="SUPFAM" id="SSF51735">
    <property type="entry name" value="NAD(P)-binding Rossmann-fold domains"/>
    <property type="match status" value="1"/>
</dbReference>
<dbReference type="OrthoDB" id="9803892at2"/>
<comment type="caution">
    <text evidence="2">The sequence shown here is derived from an EMBL/GenBank/DDBJ whole genome shotgun (WGS) entry which is preliminary data.</text>
</comment>
<reference evidence="4 5" key="1">
    <citation type="submission" date="2014-04" db="EMBL/GenBank/DDBJ databases">
        <title>Pseudoalteromonas galatheae sp. nov., isolated from a deep-sea polychaete near Canal Concepcion, Chile.</title>
        <authorList>
            <person name="Machado H.R."/>
            <person name="Gram L."/>
            <person name="Vynne N.G."/>
        </authorList>
    </citation>
    <scope>NUCLEOTIDE SEQUENCE [LARGE SCALE GENOMIC DNA]</scope>
    <source>
        <strain evidence="4 5">KMM216</strain>
    </source>
</reference>
<organism evidence="2 7">
    <name type="scientific">Pseudoalteromonas fuliginea</name>
    <dbReference type="NCBI Taxonomy" id="1872678"/>
    <lineage>
        <taxon>Bacteria</taxon>
        <taxon>Pseudomonadati</taxon>
        <taxon>Pseudomonadota</taxon>
        <taxon>Gammaproteobacteria</taxon>
        <taxon>Alteromonadales</taxon>
        <taxon>Pseudoalteromonadaceae</taxon>
        <taxon>Pseudoalteromonas</taxon>
    </lineage>
</organism>
<sequence length="211" mass="22783">MSKTLIIGASGKIGKMTTELLLKNEQNVVALVRDKNKLSDLKSPFLSIVEQDLEGDFSNALKGCDQVIFAAGSGGSTGDDKTVLIDLWAATKAANYAREHSTKHFIMVSSIGADDPDSIDGDLKPYLVAKHMADEHLINSGLNYTIIRPATLTDEKASLAVTTERPKDSDKAKISRENVANALLHIATNSPNSNRIFELFDGDKPIKSAVK</sequence>
<dbReference type="CDD" id="cd05243">
    <property type="entry name" value="SDR_a5"/>
    <property type="match status" value="1"/>
</dbReference>
<name>A0A063KU75_9GAMM</name>
<gene>
    <name evidence="4" type="ORF">DC53_00040</name>
    <name evidence="2" type="ORF">EU508_20490</name>
    <name evidence="3" type="ORF">EU509_09540</name>
</gene>
<dbReference type="Pfam" id="PF13460">
    <property type="entry name" value="NAD_binding_10"/>
    <property type="match status" value="1"/>
</dbReference>
<proteinExistence type="predicted"/>
<dbReference type="PANTHER" id="PTHR15020">
    <property type="entry name" value="FLAVIN REDUCTASE-RELATED"/>
    <property type="match status" value="1"/>
</dbReference>
<dbReference type="InterPro" id="IPR036291">
    <property type="entry name" value="NAD(P)-bd_dom_sf"/>
</dbReference>
<dbReference type="RefSeq" id="WP_033028238.1">
    <property type="nucleotide sequence ID" value="NZ_JJNZ01000001.1"/>
</dbReference>